<reference evidence="2 3" key="1">
    <citation type="journal article" date="2016" name="Nat. Commun.">
        <title>Thousands of microbial genomes shed light on interconnected biogeochemical processes in an aquifer system.</title>
        <authorList>
            <person name="Anantharaman K."/>
            <person name="Brown C.T."/>
            <person name="Hug L.A."/>
            <person name="Sharon I."/>
            <person name="Castelle C.J."/>
            <person name="Probst A.J."/>
            <person name="Thomas B.C."/>
            <person name="Singh A."/>
            <person name="Wilkins M.J."/>
            <person name="Karaoz U."/>
            <person name="Brodie E.L."/>
            <person name="Williams K.H."/>
            <person name="Hubbard S.S."/>
            <person name="Banfield J.F."/>
        </authorList>
    </citation>
    <scope>NUCLEOTIDE SEQUENCE [LARGE SCALE GENOMIC DNA]</scope>
</reference>
<evidence type="ECO:0000313" key="2">
    <source>
        <dbReference type="EMBL" id="OGY66414.1"/>
    </source>
</evidence>
<accession>A0A1G1ZP93</accession>
<sequence>MHSTKAQSLLGKKPTLIITGIIAFLLGTVLILEYTIDIDDWWNKRKLARTLSKNADISNSNTISKEEIVYITRERNFQKILVVPYEWRRIYFEPGRMWTLKPTHGIDLEIKWKEYDVPRRINMALKPHENPENRKEIIDGVEGPQWIRSVRKPTEVLLWVK</sequence>
<feature type="transmembrane region" description="Helical" evidence="1">
    <location>
        <begin position="16"/>
        <end position="36"/>
    </location>
</feature>
<keyword evidence="1" id="KW-0472">Membrane</keyword>
<proteinExistence type="predicted"/>
<dbReference type="EMBL" id="MHJI01000006">
    <property type="protein sequence ID" value="OGY66414.1"/>
    <property type="molecule type" value="Genomic_DNA"/>
</dbReference>
<name>A0A1G1ZP93_9BACT</name>
<evidence type="ECO:0000256" key="1">
    <source>
        <dbReference type="SAM" id="Phobius"/>
    </source>
</evidence>
<dbReference type="PROSITE" id="PS00018">
    <property type="entry name" value="EF_HAND_1"/>
    <property type="match status" value="1"/>
</dbReference>
<dbReference type="InterPro" id="IPR018247">
    <property type="entry name" value="EF_Hand_1_Ca_BS"/>
</dbReference>
<comment type="caution">
    <text evidence="2">The sequence shown here is derived from an EMBL/GenBank/DDBJ whole genome shotgun (WGS) entry which is preliminary data.</text>
</comment>
<evidence type="ECO:0000313" key="3">
    <source>
        <dbReference type="Proteomes" id="UP000178517"/>
    </source>
</evidence>
<protein>
    <submittedName>
        <fullName evidence="2">Uncharacterized protein</fullName>
    </submittedName>
</protein>
<keyword evidence="1" id="KW-1133">Transmembrane helix</keyword>
<keyword evidence="1" id="KW-0812">Transmembrane</keyword>
<gene>
    <name evidence="2" type="ORF">A3A04_00275</name>
</gene>
<dbReference type="AlphaFoldDB" id="A0A1G1ZP93"/>
<dbReference type="Proteomes" id="UP000178517">
    <property type="component" value="Unassembled WGS sequence"/>
</dbReference>
<organism evidence="2 3">
    <name type="scientific">Candidatus Harrisonbacteria bacterium RIFCSPLOWO2_01_FULL_40_28</name>
    <dbReference type="NCBI Taxonomy" id="1798406"/>
    <lineage>
        <taxon>Bacteria</taxon>
        <taxon>Candidatus Harrisoniibacteriota</taxon>
    </lineage>
</organism>